<evidence type="ECO:0000256" key="6">
    <source>
        <dbReference type="ARBA" id="ARBA00022927"/>
    </source>
</evidence>
<feature type="region of interest" description="Disordered" evidence="14">
    <location>
        <begin position="279"/>
        <end position="307"/>
    </location>
</feature>
<feature type="domain" description="Pentatricopeptide repeat-containing protein-mitochondrial" evidence="15">
    <location>
        <begin position="545"/>
        <end position="678"/>
    </location>
</feature>
<dbReference type="Gene3D" id="1.10.287.2900">
    <property type="match status" value="1"/>
</dbReference>
<evidence type="ECO:0000256" key="10">
    <source>
        <dbReference type="ARBA" id="ARBA00023157"/>
    </source>
</evidence>
<reference evidence="17" key="1">
    <citation type="submission" date="2017-03" db="EMBL/GenBank/DDBJ databases">
        <title>Genomes of endolithic fungi from Antarctica.</title>
        <authorList>
            <person name="Coleine C."/>
            <person name="Masonjones S."/>
            <person name="Stajich J.E."/>
        </authorList>
    </citation>
    <scope>NUCLEOTIDE SEQUENCE [LARGE SCALE GENOMIC DNA]</scope>
    <source>
        <strain evidence="17">CCFEE 5527</strain>
    </source>
</reference>
<keyword evidence="5" id="KW-0677">Repeat</keyword>
<evidence type="ECO:0000256" key="12">
    <source>
        <dbReference type="ARBA" id="ARBA00024980"/>
    </source>
</evidence>
<dbReference type="GO" id="GO:0005743">
    <property type="term" value="C:mitochondrial inner membrane"/>
    <property type="evidence" value="ECO:0007669"/>
    <property type="project" value="UniProtKB-SubCell"/>
</dbReference>
<keyword evidence="10" id="KW-1015">Disulfide bond</keyword>
<dbReference type="InterPro" id="IPR057027">
    <property type="entry name" value="TPR_mt"/>
</dbReference>
<dbReference type="Proteomes" id="UP000192596">
    <property type="component" value="Unassembled WGS sequence"/>
</dbReference>
<comment type="function">
    <text evidence="12">Required for the import and folding of small cysteine-containing proteins (small Tim) in the mitochondrial intermembrane space (IMS). Forms a redox cycle with ERV1 that involves a disulfide relay system. Precursor proteins to be imported into the IMS are translocated in their reduced form into the mitochondria. The oxidized form of MIA40 forms a transient intermolecular disulfide bridge with the reduced precursor protein, resulting in oxidation of the precursor protein that now contains an intramolecular disulfide bond and is able to undergo folding in the IMS.</text>
</comment>
<evidence type="ECO:0000313" key="17">
    <source>
        <dbReference type="Proteomes" id="UP000192596"/>
    </source>
</evidence>
<dbReference type="OrthoDB" id="747253at2759"/>
<dbReference type="GO" id="GO:0005758">
    <property type="term" value="C:mitochondrial intermembrane space"/>
    <property type="evidence" value="ECO:0007669"/>
    <property type="project" value="TreeGrafter"/>
</dbReference>
<evidence type="ECO:0000256" key="9">
    <source>
        <dbReference type="ARBA" id="ARBA00023128"/>
    </source>
</evidence>
<sequence length="851" mass="94125">MYRPAFRALALPRAIPRATRRTLTTAPPHKTSRSFKNTALRWTLAGGLVYYYNVSNVWAEEPAYAVHAPPEVGSENEEVSTSIESIAAHRRAQARATQSQSPQSLQSSTPAAPEEATSQPTPSPGSPEALEEEAGQQGAFNEETGEINWDCPCLGGMADGPCGEQFRAAFSCFVFSKEEPKGVDCIENFKGMQDCFRLHPEVYGSELEEEEVDGELERQAGDAEGTVGEDAEQPVQKAEVEKAQTPAVKETVRSEPVSESEELVPKAWHDGTADTKLVTEKAKSPAARKQAIKLHHGGTRDSDYANRNPRVSWQKRLLPDPKADYNTDTTRTLYDRLEVTALEGRCVDTREIAEILVRERKERPNLDLYYALILSNTSADHGAAWRVAEYLAELAAAGLEADSKICHAVLKVLAVHVDHLMRTGILEYMKGRWFEVTSKGKQDIAAGMLREGSFEQALEVLDEMRGGGTEVEPWLLDLFVYTLCEAGEVGEAHTILKAWHDSGEEDVSKNVWAYMLDKASAECEYEAAVFAWKNAVNLGFLNPPSGICLNVLTTASRAGDPALATDVFTHLSKRGETFTHLHYQLLLDAYLGADPPDLKRALTILILMPQENLPPTAWQTRSLFTYLKTDPALIESALQMLRELHAANKPVPIAALNLLIECHVSRKDLQAALTVYKLIHTFAPIAEGPKPTFADIETFNLLLRVCRTAKPPDERQASFLVSELLALRVKPTALTYDRLILVFLASGAHHLPLNKAEGLRLLDYAYRHWNDMVELGWMPRFGTLEKLALDLGKVGDGRCWDVLQTCEERGKDIEGWAAKGAWVKRGVEKVWAEQQARTSAEYEGAGVLAAG</sequence>
<evidence type="ECO:0000313" key="16">
    <source>
        <dbReference type="EMBL" id="OQN97836.1"/>
    </source>
</evidence>
<evidence type="ECO:0000259" key="15">
    <source>
        <dbReference type="Pfam" id="PF23276"/>
    </source>
</evidence>
<dbReference type="InParanoid" id="A0A1V8SFC7"/>
<dbReference type="STRING" id="1507870.A0A1V8SFC7"/>
<feature type="region of interest" description="Disordered" evidence="14">
    <location>
        <begin position="213"/>
        <end position="264"/>
    </location>
</feature>
<dbReference type="InterPro" id="IPR011990">
    <property type="entry name" value="TPR-like_helical_dom_sf"/>
</dbReference>
<evidence type="ECO:0000256" key="1">
    <source>
        <dbReference type="ARBA" id="ARBA00001973"/>
    </source>
</evidence>
<keyword evidence="11" id="KW-0676">Redox-active center</keyword>
<dbReference type="GO" id="GO:0015035">
    <property type="term" value="F:protein-disulfide reductase activity"/>
    <property type="evidence" value="ECO:0007669"/>
    <property type="project" value="InterPro"/>
</dbReference>
<keyword evidence="8" id="KW-0811">Translocation</keyword>
<keyword evidence="9" id="KW-0496">Mitochondrion</keyword>
<comment type="cofactor">
    <cofactor evidence="1">
        <name>Cu(2+)</name>
        <dbReference type="ChEBI" id="CHEBI:29036"/>
    </cofactor>
</comment>
<comment type="subcellular location">
    <subcellularLocation>
        <location evidence="2">Mitochondrion inner membrane</location>
        <topology evidence="2">Single-pass type II membrane protein</topology>
        <orientation evidence="2">Intermembrane side</orientation>
    </subcellularLocation>
</comment>
<dbReference type="PANTHER" id="PTHR21622">
    <property type="entry name" value="COILED-COIL-HELIX-COILED-COIL-HELIX DOMAIN CONTAINING 4"/>
    <property type="match status" value="1"/>
</dbReference>
<gene>
    <name evidence="16" type="ORF">B0A48_16146</name>
</gene>
<keyword evidence="6" id="KW-0653">Protein transport</keyword>
<keyword evidence="4" id="KW-0813">Transport</keyword>
<dbReference type="Gene3D" id="1.25.40.10">
    <property type="entry name" value="Tetratricopeptide repeat domain"/>
    <property type="match status" value="2"/>
</dbReference>
<dbReference type="EMBL" id="NAJO01000050">
    <property type="protein sequence ID" value="OQN97836.1"/>
    <property type="molecule type" value="Genomic_DNA"/>
</dbReference>
<proteinExistence type="predicted"/>
<evidence type="ECO:0000256" key="8">
    <source>
        <dbReference type="ARBA" id="ARBA00023010"/>
    </source>
</evidence>
<evidence type="ECO:0000256" key="13">
    <source>
        <dbReference type="ARBA" id="ARBA00033150"/>
    </source>
</evidence>
<name>A0A1V8SFC7_9PEZI</name>
<evidence type="ECO:0000256" key="2">
    <source>
        <dbReference type="ARBA" id="ARBA00004164"/>
    </source>
</evidence>
<dbReference type="PANTHER" id="PTHR21622:SF0">
    <property type="entry name" value="COILED-COIL-HELIX-COILED-COIL-HELIX DOMAIN CONTAINING 4"/>
    <property type="match status" value="1"/>
</dbReference>
<comment type="caution">
    <text evidence="16">The sequence shown here is derived from an EMBL/GenBank/DDBJ whole genome shotgun (WGS) entry which is preliminary data.</text>
</comment>
<dbReference type="GO" id="GO:0045041">
    <property type="term" value="P:protein import into mitochondrial intermembrane space"/>
    <property type="evidence" value="ECO:0007669"/>
    <property type="project" value="InterPro"/>
</dbReference>
<evidence type="ECO:0000256" key="11">
    <source>
        <dbReference type="ARBA" id="ARBA00023284"/>
    </source>
</evidence>
<dbReference type="AlphaFoldDB" id="A0A1V8SFC7"/>
<evidence type="ECO:0000256" key="5">
    <source>
        <dbReference type="ARBA" id="ARBA00022737"/>
    </source>
</evidence>
<feature type="region of interest" description="Disordered" evidence="14">
    <location>
        <begin position="88"/>
        <end position="138"/>
    </location>
</feature>
<feature type="compositionally biased region" description="Low complexity" evidence="14">
    <location>
        <begin position="94"/>
        <end position="113"/>
    </location>
</feature>
<dbReference type="PROSITE" id="PS51808">
    <property type="entry name" value="CHCH"/>
    <property type="match status" value="1"/>
</dbReference>
<keyword evidence="7" id="KW-0560">Oxidoreductase</keyword>
<dbReference type="Pfam" id="PF23276">
    <property type="entry name" value="TPR_24"/>
    <property type="match status" value="1"/>
</dbReference>
<dbReference type="InterPro" id="IPR039289">
    <property type="entry name" value="CHCHD4"/>
</dbReference>
<evidence type="ECO:0000256" key="14">
    <source>
        <dbReference type="SAM" id="MobiDB-lite"/>
    </source>
</evidence>
<evidence type="ECO:0000256" key="3">
    <source>
        <dbReference type="ARBA" id="ARBA00013714"/>
    </source>
</evidence>
<organism evidence="16 17">
    <name type="scientific">Cryoendolithus antarcticus</name>
    <dbReference type="NCBI Taxonomy" id="1507870"/>
    <lineage>
        <taxon>Eukaryota</taxon>
        <taxon>Fungi</taxon>
        <taxon>Dikarya</taxon>
        <taxon>Ascomycota</taxon>
        <taxon>Pezizomycotina</taxon>
        <taxon>Dothideomycetes</taxon>
        <taxon>Dothideomycetidae</taxon>
        <taxon>Cladosporiales</taxon>
        <taxon>Cladosporiaceae</taxon>
        <taxon>Cryoendolithus</taxon>
    </lineage>
</organism>
<keyword evidence="17" id="KW-1185">Reference proteome</keyword>
<accession>A0A1V8SFC7</accession>
<evidence type="ECO:0000256" key="4">
    <source>
        <dbReference type="ARBA" id="ARBA00022448"/>
    </source>
</evidence>
<evidence type="ECO:0000256" key="7">
    <source>
        <dbReference type="ARBA" id="ARBA00023002"/>
    </source>
</evidence>
<protein>
    <recommendedName>
        <fullName evidence="3">Mitochondrial intermembrane space import and assembly protein 40</fullName>
    </recommendedName>
    <alternativeName>
        <fullName evidence="13">Mitochondrial import inner membrane translocase TIM40</fullName>
    </alternativeName>
</protein>